<dbReference type="CDD" id="cd00593">
    <property type="entry name" value="RIBOc"/>
    <property type="match status" value="1"/>
</dbReference>
<dbReference type="AlphaFoldDB" id="A0AAE0WXN5"/>
<sequence length="259" mass="28890">MSTSRTPFICASCAARTLRSTTSKHTTRAFTTTTNQQLPSPDLPRWQQTPPRMKAPFRLRPMPKQPEWRVNDSQEAVDEVYDRFLGRVGEAAKDQTGLHGTRGRDLLPEEVKWLALTHKSHDHGRQGFNDRLANLGKRLVDLQTSLALLNASSGVSASYPLSDRNIFSHPAPDNVDNISKFSRSQILSVSRMAKLAQNYGIDRVVRWKPKKSDNLKGSGVETVLAHTVYSIVGAVALQRGGEVAQRMIRERILAPLGLR</sequence>
<organism evidence="3 4">
    <name type="scientific">Recurvomyces mirabilis</name>
    <dbReference type="NCBI Taxonomy" id="574656"/>
    <lineage>
        <taxon>Eukaryota</taxon>
        <taxon>Fungi</taxon>
        <taxon>Dikarya</taxon>
        <taxon>Ascomycota</taxon>
        <taxon>Pezizomycotina</taxon>
        <taxon>Dothideomycetes</taxon>
        <taxon>Dothideomycetidae</taxon>
        <taxon>Mycosphaerellales</taxon>
        <taxon>Teratosphaeriaceae</taxon>
        <taxon>Recurvomyces</taxon>
    </lineage>
</organism>
<proteinExistence type="predicted"/>
<evidence type="ECO:0000313" key="3">
    <source>
        <dbReference type="EMBL" id="KAK3679853.1"/>
    </source>
</evidence>
<evidence type="ECO:0000256" key="1">
    <source>
        <dbReference type="SAM" id="MobiDB-lite"/>
    </source>
</evidence>
<evidence type="ECO:0000259" key="2">
    <source>
        <dbReference type="Pfam" id="PF14622"/>
    </source>
</evidence>
<reference evidence="3" key="1">
    <citation type="submission" date="2023-07" db="EMBL/GenBank/DDBJ databases">
        <title>Black Yeasts Isolated from many extreme environments.</title>
        <authorList>
            <person name="Coleine C."/>
            <person name="Stajich J.E."/>
            <person name="Selbmann L."/>
        </authorList>
    </citation>
    <scope>NUCLEOTIDE SEQUENCE</scope>
    <source>
        <strain evidence="3">CCFEE 5485</strain>
    </source>
</reference>
<feature type="region of interest" description="Disordered" evidence="1">
    <location>
        <begin position="21"/>
        <end position="73"/>
    </location>
</feature>
<dbReference type="Proteomes" id="UP001274830">
    <property type="component" value="Unassembled WGS sequence"/>
</dbReference>
<dbReference type="PANTHER" id="PTHR28160:SF1">
    <property type="entry name" value="LARGE RIBOSOMAL SUBUNIT PROTEIN ML57"/>
    <property type="match status" value="1"/>
</dbReference>
<dbReference type="Pfam" id="PF14622">
    <property type="entry name" value="Ribonucleas_3_3"/>
    <property type="match status" value="1"/>
</dbReference>
<dbReference type="InterPro" id="IPR036389">
    <property type="entry name" value="RNase_III_sf"/>
</dbReference>
<accession>A0AAE0WXN5</accession>
<feature type="domain" description="RNase III" evidence="2">
    <location>
        <begin position="109"/>
        <end position="255"/>
    </location>
</feature>
<dbReference type="GO" id="GO:0006396">
    <property type="term" value="P:RNA processing"/>
    <property type="evidence" value="ECO:0007669"/>
    <property type="project" value="InterPro"/>
</dbReference>
<dbReference type="SUPFAM" id="SSF69065">
    <property type="entry name" value="RNase III domain-like"/>
    <property type="match status" value="1"/>
</dbReference>
<dbReference type="GO" id="GO:0004525">
    <property type="term" value="F:ribonuclease III activity"/>
    <property type="evidence" value="ECO:0007669"/>
    <property type="project" value="InterPro"/>
</dbReference>
<name>A0AAE0WXN5_9PEZI</name>
<comment type="caution">
    <text evidence="3">The sequence shown here is derived from an EMBL/GenBank/DDBJ whole genome shotgun (WGS) entry which is preliminary data.</text>
</comment>
<dbReference type="Gene3D" id="1.10.1520.10">
    <property type="entry name" value="Ribonuclease III domain"/>
    <property type="match status" value="1"/>
</dbReference>
<dbReference type="FunFam" id="1.10.1520.10:FF:000018">
    <property type="entry name" value="RNase III domain protein"/>
    <property type="match status" value="1"/>
</dbReference>
<dbReference type="InterPro" id="IPR000999">
    <property type="entry name" value="RNase_III_dom"/>
</dbReference>
<keyword evidence="4" id="KW-1185">Reference proteome</keyword>
<dbReference type="GO" id="GO:0032543">
    <property type="term" value="P:mitochondrial translation"/>
    <property type="evidence" value="ECO:0007669"/>
    <property type="project" value="InterPro"/>
</dbReference>
<protein>
    <recommendedName>
        <fullName evidence="2">RNase III domain-containing protein</fullName>
    </recommendedName>
</protein>
<feature type="compositionally biased region" description="Low complexity" evidence="1">
    <location>
        <begin position="21"/>
        <end position="34"/>
    </location>
</feature>
<evidence type="ECO:0000313" key="4">
    <source>
        <dbReference type="Proteomes" id="UP001274830"/>
    </source>
</evidence>
<dbReference type="GO" id="GO:0005762">
    <property type="term" value="C:mitochondrial large ribosomal subunit"/>
    <property type="evidence" value="ECO:0007669"/>
    <property type="project" value="InterPro"/>
</dbReference>
<dbReference type="InterPro" id="IPR040030">
    <property type="entry name" value="Ribosomal_mL57"/>
</dbReference>
<dbReference type="PANTHER" id="PTHR28160">
    <property type="entry name" value="54S RIBOSOMAL PROTEIN L15, MITOCHONDRIAL"/>
    <property type="match status" value="1"/>
</dbReference>
<gene>
    <name evidence="3" type="ORF">LTR78_000229</name>
</gene>
<dbReference type="GO" id="GO:0003735">
    <property type="term" value="F:structural constituent of ribosome"/>
    <property type="evidence" value="ECO:0007669"/>
    <property type="project" value="InterPro"/>
</dbReference>
<dbReference type="EMBL" id="JAUTXT010000001">
    <property type="protein sequence ID" value="KAK3679853.1"/>
    <property type="molecule type" value="Genomic_DNA"/>
</dbReference>